<dbReference type="SUPFAM" id="SSF54928">
    <property type="entry name" value="RNA-binding domain, RBD"/>
    <property type="match status" value="3"/>
</dbReference>
<dbReference type="InterPro" id="IPR035979">
    <property type="entry name" value="RBD_domain_sf"/>
</dbReference>
<evidence type="ECO:0000256" key="3">
    <source>
        <dbReference type="ARBA" id="ARBA00023187"/>
    </source>
</evidence>
<dbReference type="SMART" id="SM00360">
    <property type="entry name" value="RRM"/>
    <property type="match status" value="4"/>
</dbReference>
<dbReference type="PANTHER" id="PTHR23147">
    <property type="entry name" value="SERINE/ARGININE RICH SPLICING FACTOR"/>
    <property type="match status" value="1"/>
</dbReference>
<reference evidence="7" key="2">
    <citation type="submission" date="2020-08" db="EMBL/GenBank/DDBJ databases">
        <title>Plant Genome Project.</title>
        <authorList>
            <person name="Zhang R.-G."/>
        </authorList>
    </citation>
    <scope>NUCLEOTIDE SEQUENCE</scope>
    <source>
        <strain evidence="7">Huo1</strain>
        <tissue evidence="7">Leaf</tissue>
    </source>
</reference>
<comment type="caution">
    <text evidence="7">The sequence shown here is derived from an EMBL/GenBank/DDBJ whole genome shotgun (WGS) entry which is preliminary data.</text>
</comment>
<feature type="compositionally biased region" description="Basic residues" evidence="5">
    <location>
        <begin position="484"/>
        <end position="494"/>
    </location>
</feature>
<dbReference type="InterPro" id="IPR050907">
    <property type="entry name" value="SRSF"/>
</dbReference>
<feature type="domain" description="RRM" evidence="6">
    <location>
        <begin position="93"/>
        <end position="164"/>
    </location>
</feature>
<dbReference type="Pfam" id="PF00076">
    <property type="entry name" value="RRM_1"/>
    <property type="match status" value="4"/>
</dbReference>
<protein>
    <recommendedName>
        <fullName evidence="6">RRM domain-containing protein</fullName>
    </recommendedName>
</protein>
<dbReference type="GO" id="GO:0003723">
    <property type="term" value="F:RNA binding"/>
    <property type="evidence" value="ECO:0007669"/>
    <property type="project" value="UniProtKB-UniRule"/>
</dbReference>
<dbReference type="GO" id="GO:0006397">
    <property type="term" value="P:mRNA processing"/>
    <property type="evidence" value="ECO:0007669"/>
    <property type="project" value="UniProtKB-KW"/>
</dbReference>
<evidence type="ECO:0000256" key="1">
    <source>
        <dbReference type="ARBA" id="ARBA00022664"/>
    </source>
</evidence>
<evidence type="ECO:0000256" key="4">
    <source>
        <dbReference type="PROSITE-ProRule" id="PRU00176"/>
    </source>
</evidence>
<dbReference type="AlphaFoldDB" id="A0A8X8XH35"/>
<dbReference type="GO" id="GO:0005681">
    <property type="term" value="C:spliceosomal complex"/>
    <property type="evidence" value="ECO:0007669"/>
    <property type="project" value="UniProtKB-KW"/>
</dbReference>
<keyword evidence="8" id="KW-1185">Reference proteome</keyword>
<sequence length="617" mass="70035">MRPIYCAKFGYQTRESDLKSLFSQYGNVVRIEMETGYAFVYFEDENDAENAIRGLNGRKRSEPGFHRCKLVVEWAKNNRGSHGSSGYYPIPNITLFVANFDPILTKNHDIKRHFEPYGKVLSVRKLSEYAFVDFETQENATKALECTHLSTLFGRIIRVEYASSRPGDDEKGRCDGPSNPRAMTPDPEQASPVDDRCDGPSNPTAMSPDPARASPVDDRRDGPSNPRAMSPDPAQASPVDDRCDGPSNPRTMTPDPAQANPVDDRCDGPSNPTAMSPDPGEEVLLMIGHPCQGRESDEEVVSSSQKRMKTYAMENELLCWLVICKGYLRAGCLSHTNGNVAHVSDHNELVPVEYAFVYFEDENDAAKAIRELQGKPFGSQRLRLHVKWAVGKRRGHHGDLESNPRPSRTLFVKHFDPVRTQNRDIEKHFEPYGRVLNVRMSGDVAFVHFETQEDATRALELSQNSMLFDTVPRVEYAFKEYDARHRRKKRKRRNYASSRLPSPAYRHRRASPVYDRHAGPSNPRARSPKRLLRASPVYDRYEGPTNPRARSPKRVLRASPVYDRYEGPTNPRARSPKRVLRASPVYDRYEGPTNPRARSPDRARARSCAKVETVMRK</sequence>
<organism evidence="7">
    <name type="scientific">Salvia splendens</name>
    <name type="common">Scarlet sage</name>
    <dbReference type="NCBI Taxonomy" id="180675"/>
    <lineage>
        <taxon>Eukaryota</taxon>
        <taxon>Viridiplantae</taxon>
        <taxon>Streptophyta</taxon>
        <taxon>Embryophyta</taxon>
        <taxon>Tracheophyta</taxon>
        <taxon>Spermatophyta</taxon>
        <taxon>Magnoliopsida</taxon>
        <taxon>eudicotyledons</taxon>
        <taxon>Gunneridae</taxon>
        <taxon>Pentapetalae</taxon>
        <taxon>asterids</taxon>
        <taxon>lamiids</taxon>
        <taxon>Lamiales</taxon>
        <taxon>Lamiaceae</taxon>
        <taxon>Nepetoideae</taxon>
        <taxon>Mentheae</taxon>
        <taxon>Salviinae</taxon>
        <taxon>Salvia</taxon>
        <taxon>Salvia subgen. Calosphace</taxon>
        <taxon>core Calosphace</taxon>
    </lineage>
</organism>
<evidence type="ECO:0000313" key="7">
    <source>
        <dbReference type="EMBL" id="KAG6412010.1"/>
    </source>
</evidence>
<reference evidence="7" key="1">
    <citation type="submission" date="2018-01" db="EMBL/GenBank/DDBJ databases">
        <authorList>
            <person name="Mao J.F."/>
        </authorList>
    </citation>
    <scope>NUCLEOTIDE SEQUENCE</scope>
    <source>
        <strain evidence="7">Huo1</strain>
        <tissue evidence="7">Leaf</tissue>
    </source>
</reference>
<dbReference type="EMBL" id="PNBA02000009">
    <property type="protein sequence ID" value="KAG6412010.1"/>
    <property type="molecule type" value="Genomic_DNA"/>
</dbReference>
<evidence type="ECO:0000256" key="2">
    <source>
        <dbReference type="ARBA" id="ARBA00022728"/>
    </source>
</evidence>
<accession>A0A8X8XH35</accession>
<keyword evidence="3" id="KW-0508">mRNA splicing</keyword>
<dbReference type="InterPro" id="IPR000504">
    <property type="entry name" value="RRM_dom"/>
</dbReference>
<keyword evidence="4" id="KW-0694">RNA-binding</keyword>
<feature type="domain" description="RRM" evidence="6">
    <location>
        <begin position="408"/>
        <end position="479"/>
    </location>
</feature>
<feature type="domain" description="RRM" evidence="6">
    <location>
        <begin position="2"/>
        <end position="77"/>
    </location>
</feature>
<proteinExistence type="predicted"/>
<dbReference type="InterPro" id="IPR012677">
    <property type="entry name" value="Nucleotide-bd_a/b_plait_sf"/>
</dbReference>
<evidence type="ECO:0000256" key="5">
    <source>
        <dbReference type="SAM" id="MobiDB-lite"/>
    </source>
</evidence>
<keyword evidence="1" id="KW-0507">mRNA processing</keyword>
<feature type="region of interest" description="Disordered" evidence="5">
    <location>
        <begin position="483"/>
        <end position="617"/>
    </location>
</feature>
<dbReference type="Proteomes" id="UP000298416">
    <property type="component" value="Unassembled WGS sequence"/>
</dbReference>
<name>A0A8X8XH35_SALSN</name>
<dbReference type="Gene3D" id="3.30.70.330">
    <property type="match status" value="4"/>
</dbReference>
<evidence type="ECO:0000259" key="6">
    <source>
        <dbReference type="PROSITE" id="PS50102"/>
    </source>
</evidence>
<keyword evidence="2" id="KW-0747">Spliceosome</keyword>
<dbReference type="GO" id="GO:0008380">
    <property type="term" value="P:RNA splicing"/>
    <property type="evidence" value="ECO:0007669"/>
    <property type="project" value="UniProtKB-KW"/>
</dbReference>
<feature type="region of interest" description="Disordered" evidence="5">
    <location>
        <begin position="164"/>
        <end position="280"/>
    </location>
</feature>
<dbReference type="PROSITE" id="PS50102">
    <property type="entry name" value="RRM"/>
    <property type="match status" value="3"/>
</dbReference>
<gene>
    <name evidence="7" type="ORF">SASPL_124667</name>
</gene>
<evidence type="ECO:0000313" key="8">
    <source>
        <dbReference type="Proteomes" id="UP000298416"/>
    </source>
</evidence>